<evidence type="ECO:0000313" key="3">
    <source>
        <dbReference type="Proteomes" id="UP000053237"/>
    </source>
</evidence>
<evidence type="ECO:0000313" key="2">
    <source>
        <dbReference type="EMBL" id="CCI45673.1"/>
    </source>
</evidence>
<feature type="compositionally biased region" description="Basic residues" evidence="1">
    <location>
        <begin position="63"/>
        <end position="81"/>
    </location>
</feature>
<comment type="caution">
    <text evidence="2">The sequence shown here is derived from an EMBL/GenBank/DDBJ whole genome shotgun (WGS) entry which is preliminary data.</text>
</comment>
<proteinExistence type="predicted"/>
<dbReference type="InParanoid" id="A0A024GFX9"/>
<dbReference type="AlphaFoldDB" id="A0A024GFX9"/>
<feature type="region of interest" description="Disordered" evidence="1">
    <location>
        <begin position="35"/>
        <end position="94"/>
    </location>
</feature>
<organism evidence="2 3">
    <name type="scientific">Albugo candida</name>
    <dbReference type="NCBI Taxonomy" id="65357"/>
    <lineage>
        <taxon>Eukaryota</taxon>
        <taxon>Sar</taxon>
        <taxon>Stramenopiles</taxon>
        <taxon>Oomycota</taxon>
        <taxon>Peronosporomycetes</taxon>
        <taxon>Albuginales</taxon>
        <taxon>Albuginaceae</taxon>
        <taxon>Albugo</taxon>
    </lineage>
</organism>
<gene>
    <name evidence="2" type="ORF">BN9_065700</name>
</gene>
<reference evidence="2 3" key="1">
    <citation type="submission" date="2012-05" db="EMBL/GenBank/DDBJ databases">
        <title>Recombination and specialization in a pathogen metapopulation.</title>
        <authorList>
            <person name="Gardiner A."/>
            <person name="Kemen E."/>
            <person name="Schultz-Larsen T."/>
            <person name="MacLean D."/>
            <person name="Van Oosterhout C."/>
            <person name="Jones J.D.G."/>
        </authorList>
    </citation>
    <scope>NUCLEOTIDE SEQUENCE [LARGE SCALE GENOMIC DNA]</scope>
    <source>
        <strain evidence="2 3">Ac Nc2</strain>
    </source>
</reference>
<protein>
    <submittedName>
        <fullName evidence="2">Uncharacterized protein</fullName>
    </submittedName>
</protein>
<evidence type="ECO:0000256" key="1">
    <source>
        <dbReference type="SAM" id="MobiDB-lite"/>
    </source>
</evidence>
<dbReference type="Proteomes" id="UP000053237">
    <property type="component" value="Unassembled WGS sequence"/>
</dbReference>
<sequence length="106" mass="11882">MNDDDDVPLLYANINSRADGQCDIDLSALATFMESSGDEQEECSANEHPHVSSRSKSQPKIAPKQKGKHPRIKPKRCRKPYSLKETSSSDSNDRKKFRMCISALTL</sequence>
<accession>A0A024GFX9</accession>
<dbReference type="EMBL" id="CAIX01000104">
    <property type="protein sequence ID" value="CCI45673.1"/>
    <property type="molecule type" value="Genomic_DNA"/>
</dbReference>
<keyword evidence="3" id="KW-1185">Reference proteome</keyword>
<name>A0A024GFX9_9STRA</name>